<reference evidence="1" key="1">
    <citation type="submission" date="2022-08" db="EMBL/GenBank/DDBJ databases">
        <authorList>
            <person name="Gutierrez-Valencia J."/>
        </authorList>
    </citation>
    <scope>NUCLEOTIDE SEQUENCE</scope>
</reference>
<protein>
    <recommendedName>
        <fullName evidence="3">Cytochrome P450</fullName>
    </recommendedName>
</protein>
<organism evidence="1 2">
    <name type="scientific">Linum tenue</name>
    <dbReference type="NCBI Taxonomy" id="586396"/>
    <lineage>
        <taxon>Eukaryota</taxon>
        <taxon>Viridiplantae</taxon>
        <taxon>Streptophyta</taxon>
        <taxon>Embryophyta</taxon>
        <taxon>Tracheophyta</taxon>
        <taxon>Spermatophyta</taxon>
        <taxon>Magnoliopsida</taxon>
        <taxon>eudicotyledons</taxon>
        <taxon>Gunneridae</taxon>
        <taxon>Pentapetalae</taxon>
        <taxon>rosids</taxon>
        <taxon>fabids</taxon>
        <taxon>Malpighiales</taxon>
        <taxon>Linaceae</taxon>
        <taxon>Linum</taxon>
    </lineage>
</organism>
<comment type="caution">
    <text evidence="1">The sequence shown here is derived from an EMBL/GenBank/DDBJ whole genome shotgun (WGS) entry which is preliminary data.</text>
</comment>
<dbReference type="Proteomes" id="UP001154282">
    <property type="component" value="Unassembled WGS sequence"/>
</dbReference>
<evidence type="ECO:0008006" key="3">
    <source>
        <dbReference type="Google" id="ProtNLM"/>
    </source>
</evidence>
<proteinExistence type="predicted"/>
<accession>A0AAV0RQ19</accession>
<dbReference type="GO" id="GO:0005506">
    <property type="term" value="F:iron ion binding"/>
    <property type="evidence" value="ECO:0007669"/>
    <property type="project" value="InterPro"/>
</dbReference>
<keyword evidence="2" id="KW-1185">Reference proteome</keyword>
<sequence length="25" mass="2780">MCPGVNFAMQVMHLTVATLLHGFDF</sequence>
<name>A0AAV0RQ19_9ROSI</name>
<dbReference type="EMBL" id="CAMGYJ010000011">
    <property type="protein sequence ID" value="CAI0558607.1"/>
    <property type="molecule type" value="Genomic_DNA"/>
</dbReference>
<dbReference type="SUPFAM" id="SSF48264">
    <property type="entry name" value="Cytochrome P450"/>
    <property type="match status" value="1"/>
</dbReference>
<dbReference type="InterPro" id="IPR036396">
    <property type="entry name" value="Cyt_P450_sf"/>
</dbReference>
<evidence type="ECO:0000313" key="1">
    <source>
        <dbReference type="EMBL" id="CAI0558607.1"/>
    </source>
</evidence>
<dbReference type="GO" id="GO:0016705">
    <property type="term" value="F:oxidoreductase activity, acting on paired donors, with incorporation or reduction of molecular oxygen"/>
    <property type="evidence" value="ECO:0007669"/>
    <property type="project" value="InterPro"/>
</dbReference>
<dbReference type="GO" id="GO:0004497">
    <property type="term" value="F:monooxygenase activity"/>
    <property type="evidence" value="ECO:0007669"/>
    <property type="project" value="InterPro"/>
</dbReference>
<dbReference type="GO" id="GO:0020037">
    <property type="term" value="F:heme binding"/>
    <property type="evidence" value="ECO:0007669"/>
    <property type="project" value="InterPro"/>
</dbReference>
<evidence type="ECO:0000313" key="2">
    <source>
        <dbReference type="Proteomes" id="UP001154282"/>
    </source>
</evidence>
<gene>
    <name evidence="1" type="ORF">LITE_LOCUS48843</name>
</gene>
<dbReference type="AlphaFoldDB" id="A0AAV0RQ19"/>
<dbReference type="Gene3D" id="1.10.630.10">
    <property type="entry name" value="Cytochrome P450"/>
    <property type="match status" value="1"/>
</dbReference>